<comment type="caution">
    <text evidence="2">The sequence shown here is derived from an EMBL/GenBank/DDBJ whole genome shotgun (WGS) entry which is preliminary data.</text>
</comment>
<feature type="compositionally biased region" description="Acidic residues" evidence="1">
    <location>
        <begin position="122"/>
        <end position="225"/>
    </location>
</feature>
<feature type="compositionally biased region" description="Low complexity" evidence="1">
    <location>
        <begin position="42"/>
        <end position="52"/>
    </location>
</feature>
<protein>
    <submittedName>
        <fullName evidence="2">Uncharacterized protein</fullName>
    </submittedName>
</protein>
<keyword evidence="3" id="KW-1185">Reference proteome</keyword>
<dbReference type="EMBL" id="BFEA01000227">
    <property type="protein sequence ID" value="GBG75578.1"/>
    <property type="molecule type" value="Genomic_DNA"/>
</dbReference>
<feature type="region of interest" description="Disordered" evidence="1">
    <location>
        <begin position="1"/>
        <end position="52"/>
    </location>
</feature>
<dbReference type="AlphaFoldDB" id="A0A388KZY7"/>
<feature type="compositionally biased region" description="Polar residues" evidence="1">
    <location>
        <begin position="20"/>
        <end position="38"/>
    </location>
</feature>
<gene>
    <name evidence="2" type="ORF">CBR_g20209</name>
</gene>
<evidence type="ECO:0000313" key="3">
    <source>
        <dbReference type="Proteomes" id="UP000265515"/>
    </source>
</evidence>
<sequence>MELPLLRGARGDFSSRSRSQEGTVAPTNKQNSKQQNANGVKAGAQAQQDDQDCNQQVLLRSRWAAAWPGTRAKTLTTTPGASEGEAGSSQRSQAATQFERGRNDTGPRSTTLEMCKTRGKEEEEGEEDPLEEEEEGEEDPLEEEEDGAQEEEEEEAKQEERGEEEEEQVGEGDEEEEEEEEEEEDEEEKEPQEEEEEEAEEEQEEEKDDEEEEEEAEEEEEEEDCLLYTSRCV</sequence>
<evidence type="ECO:0000256" key="1">
    <source>
        <dbReference type="SAM" id="MobiDB-lite"/>
    </source>
</evidence>
<evidence type="ECO:0000313" key="2">
    <source>
        <dbReference type="EMBL" id="GBG75578.1"/>
    </source>
</evidence>
<proteinExistence type="predicted"/>
<dbReference type="Proteomes" id="UP000265515">
    <property type="component" value="Unassembled WGS sequence"/>
</dbReference>
<feature type="compositionally biased region" description="Basic and acidic residues" evidence="1">
    <location>
        <begin position="9"/>
        <end position="19"/>
    </location>
</feature>
<feature type="region of interest" description="Disordered" evidence="1">
    <location>
        <begin position="65"/>
        <end position="233"/>
    </location>
</feature>
<organism evidence="2 3">
    <name type="scientific">Chara braunii</name>
    <name type="common">Braun's stonewort</name>
    <dbReference type="NCBI Taxonomy" id="69332"/>
    <lineage>
        <taxon>Eukaryota</taxon>
        <taxon>Viridiplantae</taxon>
        <taxon>Streptophyta</taxon>
        <taxon>Charophyceae</taxon>
        <taxon>Charales</taxon>
        <taxon>Characeae</taxon>
        <taxon>Chara</taxon>
    </lineage>
</organism>
<reference evidence="2 3" key="1">
    <citation type="journal article" date="2018" name="Cell">
        <title>The Chara Genome: Secondary Complexity and Implications for Plant Terrestrialization.</title>
        <authorList>
            <person name="Nishiyama T."/>
            <person name="Sakayama H."/>
            <person name="Vries J.D."/>
            <person name="Buschmann H."/>
            <person name="Saint-Marcoux D."/>
            <person name="Ullrich K.K."/>
            <person name="Haas F.B."/>
            <person name="Vanderstraeten L."/>
            <person name="Becker D."/>
            <person name="Lang D."/>
            <person name="Vosolsobe S."/>
            <person name="Rombauts S."/>
            <person name="Wilhelmsson P.K.I."/>
            <person name="Janitza P."/>
            <person name="Kern R."/>
            <person name="Heyl A."/>
            <person name="Rumpler F."/>
            <person name="Villalobos L.I.A.C."/>
            <person name="Clay J.M."/>
            <person name="Skokan R."/>
            <person name="Toyoda A."/>
            <person name="Suzuki Y."/>
            <person name="Kagoshima H."/>
            <person name="Schijlen E."/>
            <person name="Tajeshwar N."/>
            <person name="Catarino B."/>
            <person name="Hetherington A.J."/>
            <person name="Saltykova A."/>
            <person name="Bonnot C."/>
            <person name="Breuninger H."/>
            <person name="Symeonidi A."/>
            <person name="Radhakrishnan G.V."/>
            <person name="Van Nieuwerburgh F."/>
            <person name="Deforce D."/>
            <person name="Chang C."/>
            <person name="Karol K.G."/>
            <person name="Hedrich R."/>
            <person name="Ulvskov P."/>
            <person name="Glockner G."/>
            <person name="Delwiche C.F."/>
            <person name="Petrasek J."/>
            <person name="Van de Peer Y."/>
            <person name="Friml J."/>
            <person name="Beilby M."/>
            <person name="Dolan L."/>
            <person name="Kohara Y."/>
            <person name="Sugano S."/>
            <person name="Fujiyama A."/>
            <person name="Delaux P.-M."/>
            <person name="Quint M."/>
            <person name="TheiBen G."/>
            <person name="Hagemann M."/>
            <person name="Harholt J."/>
            <person name="Dunand C."/>
            <person name="Zachgo S."/>
            <person name="Langdale J."/>
            <person name="Maumus F."/>
            <person name="Straeten D.V.D."/>
            <person name="Gould S.B."/>
            <person name="Rensing S.A."/>
        </authorList>
    </citation>
    <scope>NUCLEOTIDE SEQUENCE [LARGE SCALE GENOMIC DNA]</scope>
    <source>
        <strain evidence="2 3">S276</strain>
    </source>
</reference>
<name>A0A388KZY7_CHABU</name>
<feature type="compositionally biased region" description="Polar residues" evidence="1">
    <location>
        <begin position="87"/>
        <end position="96"/>
    </location>
</feature>
<accession>A0A388KZY7</accession>
<dbReference type="Gramene" id="GBG75578">
    <property type="protein sequence ID" value="GBG75578"/>
    <property type="gene ID" value="CBR_g20209"/>
</dbReference>